<comment type="caution">
    <text evidence="14">The sequence shown here is derived from an EMBL/GenBank/DDBJ whole genome shotgun (WGS) entry which is preliminary data.</text>
</comment>
<keyword evidence="7" id="KW-1003">Cell membrane</keyword>
<feature type="transmembrane region" description="Helical" evidence="13">
    <location>
        <begin position="12"/>
        <end position="31"/>
    </location>
</feature>
<protein>
    <recommendedName>
        <fullName evidence="4">Probable multidrug resistance protein NorM</fullName>
    </recommendedName>
    <alternativeName>
        <fullName evidence="12">Multidrug-efflux transporter</fullName>
    </alternativeName>
</protein>
<evidence type="ECO:0000256" key="12">
    <source>
        <dbReference type="ARBA" id="ARBA00031636"/>
    </source>
</evidence>
<evidence type="ECO:0000256" key="1">
    <source>
        <dbReference type="ARBA" id="ARBA00003408"/>
    </source>
</evidence>
<keyword evidence="15" id="KW-1185">Reference proteome</keyword>
<sequence>MIKDMTEGRPLKLIFGFMGPMIIGGLFQQLYNVADTLIVGKFVGSRALASVGVTGSTFFFLLSLTLGLTNAFSIVMSQYFGAKNEEMVRKTLVSSIYITVLCTIVLAIVGIFGARPLMELLKAPADIIDDATLYIQICFGGSIGLLFYNAASAVLRAVGDSKTPLYFLILSSVLNVLLDLLFVISFGMGVAGVAIATVISQVVSALICIIYTYKMFPIFRVRRNDWSPHFGNIRMISKIGLPMGLQSLLLSIGEMTVTSVVNSFGTNAVAAYTTGMRVQQFATLVFFNMAQAFSTFAAQNLGARKFSRIQDSFKKVVLILITITLASSVLIFIFGEVIVRLFISNQDAHLDTIVKMAKENLFIGASFFPFLGLIWFYNNTLRGMGEVAIPLFSGIVELIAKIELSYILGMTFGYIGVWYAGPIGWALGLIPSLIQYHSGRWKRHAEKIAA</sequence>
<feature type="transmembrane region" description="Helical" evidence="13">
    <location>
        <begin position="361"/>
        <end position="377"/>
    </location>
</feature>
<evidence type="ECO:0000256" key="7">
    <source>
        <dbReference type="ARBA" id="ARBA00022475"/>
    </source>
</evidence>
<organism evidence="14 15">
    <name type="scientific">Lederbergia wuyishanensis</name>
    <dbReference type="NCBI Taxonomy" id="1347903"/>
    <lineage>
        <taxon>Bacteria</taxon>
        <taxon>Bacillati</taxon>
        <taxon>Bacillota</taxon>
        <taxon>Bacilli</taxon>
        <taxon>Bacillales</taxon>
        <taxon>Bacillaceae</taxon>
        <taxon>Lederbergia</taxon>
    </lineage>
</organism>
<keyword evidence="9 13" id="KW-1133">Transmembrane helix</keyword>
<feature type="transmembrane region" description="Helical" evidence="13">
    <location>
        <begin position="415"/>
        <end position="434"/>
    </location>
</feature>
<dbReference type="EMBL" id="JAUSUO010000008">
    <property type="protein sequence ID" value="MDQ0344165.1"/>
    <property type="molecule type" value="Genomic_DNA"/>
</dbReference>
<evidence type="ECO:0000256" key="10">
    <source>
        <dbReference type="ARBA" id="ARBA00023065"/>
    </source>
</evidence>
<evidence type="ECO:0000313" key="14">
    <source>
        <dbReference type="EMBL" id="MDQ0344165.1"/>
    </source>
</evidence>
<evidence type="ECO:0000256" key="3">
    <source>
        <dbReference type="ARBA" id="ARBA00010199"/>
    </source>
</evidence>
<feature type="transmembrane region" description="Helical" evidence="13">
    <location>
        <begin position="58"/>
        <end position="80"/>
    </location>
</feature>
<reference evidence="14 15" key="1">
    <citation type="submission" date="2023-07" db="EMBL/GenBank/DDBJ databases">
        <title>Genomic Encyclopedia of Type Strains, Phase IV (KMG-IV): sequencing the most valuable type-strain genomes for metagenomic binning, comparative biology and taxonomic classification.</title>
        <authorList>
            <person name="Goeker M."/>
        </authorList>
    </citation>
    <scope>NUCLEOTIDE SEQUENCE [LARGE SCALE GENOMIC DNA]</scope>
    <source>
        <strain evidence="14 15">DSM 27848</strain>
    </source>
</reference>
<dbReference type="RefSeq" id="WP_244682441.1">
    <property type="nucleotide sequence ID" value="NZ_JALIRM010000011.1"/>
</dbReference>
<dbReference type="CDD" id="cd13138">
    <property type="entry name" value="MATE_yoeA_like"/>
    <property type="match status" value="1"/>
</dbReference>
<keyword evidence="10" id="KW-0406">Ion transport</keyword>
<dbReference type="PIRSF" id="PIRSF006603">
    <property type="entry name" value="DinF"/>
    <property type="match status" value="1"/>
</dbReference>
<dbReference type="InterPro" id="IPR050222">
    <property type="entry name" value="MATE_MdtK"/>
</dbReference>
<evidence type="ECO:0000256" key="2">
    <source>
        <dbReference type="ARBA" id="ARBA00004651"/>
    </source>
</evidence>
<evidence type="ECO:0000256" key="11">
    <source>
        <dbReference type="ARBA" id="ARBA00023136"/>
    </source>
</evidence>
<name>A0ABU0D6Z1_9BACI</name>
<dbReference type="Pfam" id="PF01554">
    <property type="entry name" value="MatE"/>
    <property type="match status" value="2"/>
</dbReference>
<feature type="transmembrane region" description="Helical" evidence="13">
    <location>
        <begin position="92"/>
        <end position="113"/>
    </location>
</feature>
<evidence type="ECO:0000313" key="15">
    <source>
        <dbReference type="Proteomes" id="UP001232343"/>
    </source>
</evidence>
<dbReference type="PANTHER" id="PTHR43298:SF2">
    <property type="entry name" value="FMN_FAD EXPORTER YEEO-RELATED"/>
    <property type="match status" value="1"/>
</dbReference>
<dbReference type="InterPro" id="IPR002528">
    <property type="entry name" value="MATE_fam"/>
</dbReference>
<proteinExistence type="inferred from homology"/>
<feature type="transmembrane region" description="Helical" evidence="13">
    <location>
        <begin position="316"/>
        <end position="341"/>
    </location>
</feature>
<accession>A0ABU0D6Z1</accession>
<comment type="function">
    <text evidence="1">Multidrug efflux pump.</text>
</comment>
<keyword evidence="6" id="KW-0050">Antiport</keyword>
<feature type="transmembrane region" description="Helical" evidence="13">
    <location>
        <begin position="389"/>
        <end position="409"/>
    </location>
</feature>
<keyword evidence="5" id="KW-0813">Transport</keyword>
<feature type="transmembrane region" description="Helical" evidence="13">
    <location>
        <begin position="165"/>
        <end position="184"/>
    </location>
</feature>
<dbReference type="PANTHER" id="PTHR43298">
    <property type="entry name" value="MULTIDRUG RESISTANCE PROTEIN NORM-RELATED"/>
    <property type="match status" value="1"/>
</dbReference>
<evidence type="ECO:0000256" key="5">
    <source>
        <dbReference type="ARBA" id="ARBA00022448"/>
    </source>
</evidence>
<dbReference type="InterPro" id="IPR048279">
    <property type="entry name" value="MdtK-like"/>
</dbReference>
<dbReference type="Proteomes" id="UP001232343">
    <property type="component" value="Unassembled WGS sequence"/>
</dbReference>
<gene>
    <name evidence="14" type="ORF">J2S14_003006</name>
</gene>
<evidence type="ECO:0000256" key="6">
    <source>
        <dbReference type="ARBA" id="ARBA00022449"/>
    </source>
</evidence>
<evidence type="ECO:0000256" key="8">
    <source>
        <dbReference type="ARBA" id="ARBA00022692"/>
    </source>
</evidence>
<feature type="transmembrane region" description="Helical" evidence="13">
    <location>
        <begin position="190"/>
        <end position="213"/>
    </location>
</feature>
<keyword evidence="11 13" id="KW-0472">Membrane</keyword>
<evidence type="ECO:0000256" key="9">
    <source>
        <dbReference type="ARBA" id="ARBA00022989"/>
    </source>
</evidence>
<evidence type="ECO:0000256" key="13">
    <source>
        <dbReference type="SAM" id="Phobius"/>
    </source>
</evidence>
<comment type="similarity">
    <text evidence="3">Belongs to the multi antimicrobial extrusion (MATE) (TC 2.A.66.1) family.</text>
</comment>
<comment type="subcellular location">
    <subcellularLocation>
        <location evidence="2">Cell membrane</location>
        <topology evidence="2">Multi-pass membrane protein</topology>
    </subcellularLocation>
</comment>
<dbReference type="NCBIfam" id="TIGR00797">
    <property type="entry name" value="matE"/>
    <property type="match status" value="1"/>
</dbReference>
<feature type="transmembrane region" description="Helical" evidence="13">
    <location>
        <begin position="133"/>
        <end position="158"/>
    </location>
</feature>
<keyword evidence="8 13" id="KW-0812">Transmembrane</keyword>
<evidence type="ECO:0000256" key="4">
    <source>
        <dbReference type="ARBA" id="ARBA00020268"/>
    </source>
</evidence>